<dbReference type="Gene3D" id="2.130.10.10">
    <property type="entry name" value="YVTN repeat-like/Quinoprotein amine dehydrogenase"/>
    <property type="match status" value="1"/>
</dbReference>
<proteinExistence type="predicted"/>
<dbReference type="Pfam" id="PF12894">
    <property type="entry name" value="ANAPC4_WD40"/>
    <property type="match status" value="1"/>
</dbReference>
<dbReference type="InterPro" id="IPR024790">
    <property type="entry name" value="APC4_long_dom"/>
</dbReference>
<feature type="domain" description="Anaphase-promoting complex subunit 4-like WD40" evidence="6">
    <location>
        <begin position="37"/>
        <end position="123"/>
    </location>
</feature>
<keyword evidence="4" id="KW-0833">Ubl conjugation pathway</keyword>
<evidence type="ECO:0000256" key="2">
    <source>
        <dbReference type="ARBA" id="ARBA00022618"/>
    </source>
</evidence>
<name>A0AA35WYS7_GEOBA</name>
<evidence type="ECO:0000313" key="9">
    <source>
        <dbReference type="Proteomes" id="UP001174909"/>
    </source>
</evidence>
<feature type="domain" description="Anaphase-promoting complex subunit 4 long" evidence="7">
    <location>
        <begin position="245"/>
        <end position="442"/>
    </location>
</feature>
<evidence type="ECO:0000313" key="8">
    <source>
        <dbReference type="EMBL" id="CAI8031690.1"/>
    </source>
</evidence>
<dbReference type="InterPro" id="IPR024789">
    <property type="entry name" value="APC4"/>
</dbReference>
<dbReference type="AlphaFoldDB" id="A0AA35WYS7"/>
<dbReference type="InterPro" id="IPR015943">
    <property type="entry name" value="WD40/YVTN_repeat-like_dom_sf"/>
</dbReference>
<keyword evidence="3" id="KW-0498">Mitosis</keyword>
<keyword evidence="9" id="KW-1185">Reference proteome</keyword>
<dbReference type="GO" id="GO:0034399">
    <property type="term" value="C:nuclear periphery"/>
    <property type="evidence" value="ECO:0007669"/>
    <property type="project" value="TreeGrafter"/>
</dbReference>
<dbReference type="Proteomes" id="UP001174909">
    <property type="component" value="Unassembled WGS sequence"/>
</dbReference>
<evidence type="ECO:0000259" key="7">
    <source>
        <dbReference type="Pfam" id="PF12896"/>
    </source>
</evidence>
<dbReference type="EMBL" id="CASHTH010002554">
    <property type="protein sequence ID" value="CAI8031690.1"/>
    <property type="molecule type" value="Genomic_DNA"/>
</dbReference>
<dbReference type="GO" id="GO:0031145">
    <property type="term" value="P:anaphase-promoting complex-dependent catabolic process"/>
    <property type="evidence" value="ECO:0007669"/>
    <property type="project" value="InterPro"/>
</dbReference>
<dbReference type="InterPro" id="IPR036322">
    <property type="entry name" value="WD40_repeat_dom_sf"/>
</dbReference>
<dbReference type="InterPro" id="IPR024977">
    <property type="entry name" value="Apc4-like_WD40_dom"/>
</dbReference>
<dbReference type="PANTHER" id="PTHR13260:SF0">
    <property type="entry name" value="ANAPHASE-PROMOTING COMPLEX SUBUNIT 4"/>
    <property type="match status" value="1"/>
</dbReference>
<keyword evidence="2" id="KW-0132">Cell division</keyword>
<keyword evidence="5" id="KW-0131">Cell cycle</keyword>
<protein>
    <recommendedName>
        <fullName evidence="1">Anaphase-promoting complex subunit 4</fullName>
    </recommendedName>
</protein>
<evidence type="ECO:0000259" key="6">
    <source>
        <dbReference type="Pfam" id="PF12894"/>
    </source>
</evidence>
<organism evidence="8 9">
    <name type="scientific">Geodia barretti</name>
    <name type="common">Barrett's horny sponge</name>
    <dbReference type="NCBI Taxonomy" id="519541"/>
    <lineage>
        <taxon>Eukaryota</taxon>
        <taxon>Metazoa</taxon>
        <taxon>Porifera</taxon>
        <taxon>Demospongiae</taxon>
        <taxon>Heteroscleromorpha</taxon>
        <taxon>Tetractinellida</taxon>
        <taxon>Astrophorina</taxon>
        <taxon>Geodiidae</taxon>
        <taxon>Geodia</taxon>
    </lineage>
</organism>
<evidence type="ECO:0000256" key="4">
    <source>
        <dbReference type="ARBA" id="ARBA00022786"/>
    </source>
</evidence>
<gene>
    <name evidence="8" type="ORF">GBAR_LOCUS17973</name>
</gene>
<evidence type="ECO:0000256" key="1">
    <source>
        <dbReference type="ARBA" id="ARBA00016067"/>
    </source>
</evidence>
<evidence type="ECO:0000256" key="5">
    <source>
        <dbReference type="ARBA" id="ARBA00023306"/>
    </source>
</evidence>
<dbReference type="Pfam" id="PF12896">
    <property type="entry name" value="ANAPC4"/>
    <property type="match status" value="1"/>
</dbReference>
<reference evidence="8" key="1">
    <citation type="submission" date="2023-03" db="EMBL/GenBank/DDBJ databases">
        <authorList>
            <person name="Steffen K."/>
            <person name="Cardenas P."/>
        </authorList>
    </citation>
    <scope>NUCLEOTIDE SEQUENCE</scope>
</reference>
<sequence length="753" mass="84221">MMDCEQDADEGVSEGEAETLSYRQRLEKQASGDLVLMQWSPTMDLLAATFADNSVMVNRLSWQRVWTIPAEESRPTSLAWRPDGKVLAVGRSDGRVDVLSVEDGHRLHTHTFTHPIASLHWMVQEECSADSDHVQYTDRSLSFLPPLPSLETNDEVDTGVQSTQQRQVKPLTKEVDVLLAGNKEGTVHVCIGGVFCATDVDIRAPATEEGEENHVMITCLSRDLRLLSAVVLNFDPHRQKSALYLQVMSVDLIRERYCELQHLSLLYSHVSSLLHYTSDTLRCMTEAWEDVLLTMDIKLAKYSTTLKEGASVADELLVLLACGRARSELRDFLLDELTAKGVKKIGLSLETSYTRVRKYSLNCLSSVIQALQFHLGEVLGMARWKERFGNLGISTDSLQVCIKSLGTFALKNQELQSVIDESLKSMKSFFMWIYVVILKLGEEPVPSNMKQHLNAEELKLVVHFLKKRLAKSAAGSSQSFNLELVGQYLVDEDLKIVEEKQPSFWERLLQEAELDSNAIPWLFSPSPVKSLLQLLNSLVRDVAAAFATTKETICQTFTPKPSVPLLPSTTGDSEVSKIDSKIGELVCEGKRCVYYPSARDLFLVVYGDETQQMRCCRACVRGVPGLADQEKSGTEPLNLLSVQVYNGETLSVLLEYRSSERDDVMFNAVAQLPVKPVLNLANEAFGELALEGYECHDVGRFLTQIHSLGPFHAVSMAVSGPRRLAAVFSRRTKKVRLFDVDAEEEEEEEEEEG</sequence>
<dbReference type="PANTHER" id="PTHR13260">
    <property type="entry name" value="ANAPHASE PROMOTING COMPLEX SUBUNIT 4 APC4"/>
    <property type="match status" value="1"/>
</dbReference>
<dbReference type="GO" id="GO:0005680">
    <property type="term" value="C:anaphase-promoting complex"/>
    <property type="evidence" value="ECO:0007669"/>
    <property type="project" value="InterPro"/>
</dbReference>
<dbReference type="GO" id="GO:0051301">
    <property type="term" value="P:cell division"/>
    <property type="evidence" value="ECO:0007669"/>
    <property type="project" value="UniProtKB-KW"/>
</dbReference>
<comment type="caution">
    <text evidence="8">The sequence shown here is derived from an EMBL/GenBank/DDBJ whole genome shotgun (WGS) entry which is preliminary data.</text>
</comment>
<evidence type="ECO:0000256" key="3">
    <source>
        <dbReference type="ARBA" id="ARBA00022776"/>
    </source>
</evidence>
<dbReference type="GO" id="GO:0070979">
    <property type="term" value="P:protein K11-linked ubiquitination"/>
    <property type="evidence" value="ECO:0007669"/>
    <property type="project" value="TreeGrafter"/>
</dbReference>
<accession>A0AA35WYS7</accession>
<dbReference type="SUPFAM" id="SSF50978">
    <property type="entry name" value="WD40 repeat-like"/>
    <property type="match status" value="1"/>
</dbReference>